<name>A0A512JDL9_9HYPH</name>
<gene>
    <name evidence="3" type="ORF">GCM10007888_22130</name>
    <name evidence="2" type="ORF">MOX02_60790</name>
</gene>
<dbReference type="EMBL" id="BJZU01000241">
    <property type="protein sequence ID" value="GEP08041.1"/>
    <property type="molecule type" value="Genomic_DNA"/>
</dbReference>
<protein>
    <submittedName>
        <fullName evidence="2">Uncharacterized protein</fullName>
    </submittedName>
</protein>
<dbReference type="Proteomes" id="UP001156856">
    <property type="component" value="Unassembled WGS sequence"/>
</dbReference>
<comment type="caution">
    <text evidence="2">The sequence shown here is derived from an EMBL/GenBank/DDBJ whole genome shotgun (WGS) entry which is preliminary data.</text>
</comment>
<reference evidence="2 4" key="3">
    <citation type="submission" date="2019-07" db="EMBL/GenBank/DDBJ databases">
        <title>Whole genome shotgun sequence of Methylobacterium oxalidis NBRC 107715.</title>
        <authorList>
            <person name="Hosoyama A."/>
            <person name="Uohara A."/>
            <person name="Ohji S."/>
            <person name="Ichikawa N."/>
        </authorList>
    </citation>
    <scope>NUCLEOTIDE SEQUENCE [LARGE SCALE GENOMIC DNA]</scope>
    <source>
        <strain evidence="2 4">NBRC 107715</strain>
    </source>
</reference>
<keyword evidence="5" id="KW-1185">Reference proteome</keyword>
<keyword evidence="1" id="KW-0472">Membrane</keyword>
<reference evidence="3" key="4">
    <citation type="submission" date="2023-01" db="EMBL/GenBank/DDBJ databases">
        <title>Draft genome sequence of Methylobacterium oxalidis strain NBRC 107715.</title>
        <authorList>
            <person name="Sun Q."/>
            <person name="Mori K."/>
        </authorList>
    </citation>
    <scope>NUCLEOTIDE SEQUENCE</scope>
    <source>
        <strain evidence="3">NBRC 107715</strain>
    </source>
</reference>
<evidence type="ECO:0000313" key="4">
    <source>
        <dbReference type="Proteomes" id="UP000321960"/>
    </source>
</evidence>
<keyword evidence="1" id="KW-1133">Transmembrane helix</keyword>
<accession>A0A512JDL9</accession>
<organism evidence="2 4">
    <name type="scientific">Methylobacterium oxalidis</name>
    <dbReference type="NCBI Taxonomy" id="944322"/>
    <lineage>
        <taxon>Bacteria</taxon>
        <taxon>Pseudomonadati</taxon>
        <taxon>Pseudomonadota</taxon>
        <taxon>Alphaproteobacteria</taxon>
        <taxon>Hyphomicrobiales</taxon>
        <taxon>Methylobacteriaceae</taxon>
        <taxon>Methylobacterium</taxon>
    </lineage>
</organism>
<sequence length="55" mass="5936">MKGGPQGPCAVSEMMVMPPMMVVVMPVMMVAPHVMMVMPAVLHLDRGVRRAGSTR</sequence>
<feature type="transmembrane region" description="Helical" evidence="1">
    <location>
        <begin position="20"/>
        <end position="42"/>
    </location>
</feature>
<reference evidence="3" key="1">
    <citation type="journal article" date="2014" name="Int. J. Syst. Evol. Microbiol.">
        <title>Complete genome of a new Firmicutes species belonging to the dominant human colonic microbiota ('Ruminococcus bicirculans') reveals two chromosomes and a selective capacity to utilize plant glucans.</title>
        <authorList>
            <consortium name="NISC Comparative Sequencing Program"/>
            <person name="Wegmann U."/>
            <person name="Louis P."/>
            <person name="Goesmann A."/>
            <person name="Henrissat B."/>
            <person name="Duncan S.H."/>
            <person name="Flint H.J."/>
        </authorList>
    </citation>
    <scope>NUCLEOTIDE SEQUENCE</scope>
    <source>
        <strain evidence="3">NBRC 107715</strain>
    </source>
</reference>
<dbReference type="Proteomes" id="UP000321960">
    <property type="component" value="Unassembled WGS sequence"/>
</dbReference>
<evidence type="ECO:0000313" key="3">
    <source>
        <dbReference type="EMBL" id="GLS63832.1"/>
    </source>
</evidence>
<dbReference type="AlphaFoldDB" id="A0A512JDL9"/>
<evidence type="ECO:0000256" key="1">
    <source>
        <dbReference type="SAM" id="Phobius"/>
    </source>
</evidence>
<evidence type="ECO:0000313" key="2">
    <source>
        <dbReference type="EMBL" id="GEP08041.1"/>
    </source>
</evidence>
<dbReference type="EMBL" id="BSPK01000028">
    <property type="protein sequence ID" value="GLS63832.1"/>
    <property type="molecule type" value="Genomic_DNA"/>
</dbReference>
<keyword evidence="1" id="KW-0812">Transmembrane</keyword>
<evidence type="ECO:0000313" key="5">
    <source>
        <dbReference type="Proteomes" id="UP001156856"/>
    </source>
</evidence>
<reference evidence="5" key="2">
    <citation type="journal article" date="2019" name="Int. J. Syst. Evol. Microbiol.">
        <title>The Global Catalogue of Microorganisms (GCM) 10K type strain sequencing project: providing services to taxonomists for standard genome sequencing and annotation.</title>
        <authorList>
            <consortium name="The Broad Institute Genomics Platform"/>
            <consortium name="The Broad Institute Genome Sequencing Center for Infectious Disease"/>
            <person name="Wu L."/>
            <person name="Ma J."/>
        </authorList>
    </citation>
    <scope>NUCLEOTIDE SEQUENCE [LARGE SCALE GENOMIC DNA]</scope>
    <source>
        <strain evidence="5">NBRC 107715</strain>
    </source>
</reference>
<proteinExistence type="predicted"/>